<sequence length="81" mass="9005">MRDVGGCKDTGMTIIQRGCMDKRTVIIEGGHSDGNHQGGAHERKSRKGAWHREGRRRGGRTSILTAIVKEGASTQERYNKR</sequence>
<evidence type="ECO:0000313" key="2">
    <source>
        <dbReference type="EMBL" id="GMN38878.1"/>
    </source>
</evidence>
<feature type="compositionally biased region" description="Basic and acidic residues" evidence="1">
    <location>
        <begin position="28"/>
        <end position="42"/>
    </location>
</feature>
<name>A0AA88A472_FICCA</name>
<feature type="compositionally biased region" description="Polar residues" evidence="1">
    <location>
        <begin position="72"/>
        <end position="81"/>
    </location>
</feature>
<dbReference type="AlphaFoldDB" id="A0AA88A472"/>
<accession>A0AA88A472</accession>
<comment type="caution">
    <text evidence="2">The sequence shown here is derived from an EMBL/GenBank/DDBJ whole genome shotgun (WGS) entry which is preliminary data.</text>
</comment>
<dbReference type="EMBL" id="BTGU01000008">
    <property type="protein sequence ID" value="GMN38878.1"/>
    <property type="molecule type" value="Genomic_DNA"/>
</dbReference>
<feature type="compositionally biased region" description="Basic residues" evidence="1">
    <location>
        <begin position="43"/>
        <end position="59"/>
    </location>
</feature>
<keyword evidence="3" id="KW-1185">Reference proteome</keyword>
<proteinExistence type="predicted"/>
<dbReference type="Gramene" id="FCD_00011404-RA">
    <property type="protein sequence ID" value="FCD_00011404-RA:cds"/>
    <property type="gene ID" value="FCD_00011404"/>
</dbReference>
<gene>
    <name evidence="2" type="ORF">TIFTF001_008102</name>
</gene>
<protein>
    <submittedName>
        <fullName evidence="2">Uncharacterized protein</fullName>
    </submittedName>
</protein>
<evidence type="ECO:0000313" key="3">
    <source>
        <dbReference type="Proteomes" id="UP001187192"/>
    </source>
</evidence>
<reference evidence="2" key="1">
    <citation type="submission" date="2023-07" db="EMBL/GenBank/DDBJ databases">
        <title>draft genome sequence of fig (Ficus carica).</title>
        <authorList>
            <person name="Takahashi T."/>
            <person name="Nishimura K."/>
        </authorList>
    </citation>
    <scope>NUCLEOTIDE SEQUENCE</scope>
</reference>
<organism evidence="2 3">
    <name type="scientific">Ficus carica</name>
    <name type="common">Common fig</name>
    <dbReference type="NCBI Taxonomy" id="3494"/>
    <lineage>
        <taxon>Eukaryota</taxon>
        <taxon>Viridiplantae</taxon>
        <taxon>Streptophyta</taxon>
        <taxon>Embryophyta</taxon>
        <taxon>Tracheophyta</taxon>
        <taxon>Spermatophyta</taxon>
        <taxon>Magnoliopsida</taxon>
        <taxon>eudicotyledons</taxon>
        <taxon>Gunneridae</taxon>
        <taxon>Pentapetalae</taxon>
        <taxon>rosids</taxon>
        <taxon>fabids</taxon>
        <taxon>Rosales</taxon>
        <taxon>Moraceae</taxon>
        <taxon>Ficeae</taxon>
        <taxon>Ficus</taxon>
    </lineage>
</organism>
<feature type="region of interest" description="Disordered" evidence="1">
    <location>
        <begin position="28"/>
        <end position="81"/>
    </location>
</feature>
<evidence type="ECO:0000256" key="1">
    <source>
        <dbReference type="SAM" id="MobiDB-lite"/>
    </source>
</evidence>
<dbReference type="Proteomes" id="UP001187192">
    <property type="component" value="Unassembled WGS sequence"/>
</dbReference>